<dbReference type="SUPFAM" id="SSF53474">
    <property type="entry name" value="alpha/beta-Hydrolases"/>
    <property type="match status" value="1"/>
</dbReference>
<sequence>MRLQPIIVPGWRNSGPEHWQSQWEASLPRAVRVAQRDWEAPSRDEWVAALAAAIDAANRPALLIAHSLGCMAVCHLPLPVCEKVAGAMLVAPADVERPGAPDRLRSFAPVTMRSLPFQSVVVASSNDPYCSTGRARAFAHAWNSRFELLDDAGHINAESGYGPWPEGLRMLAALRRRACWRVPVAASRTPPLPAGSAVAGGH</sequence>
<proteinExistence type="predicted"/>
<dbReference type="InterPro" id="IPR029058">
    <property type="entry name" value="AB_hydrolase_fold"/>
</dbReference>
<dbReference type="Gene3D" id="3.40.50.1820">
    <property type="entry name" value="alpha/beta hydrolase"/>
    <property type="match status" value="1"/>
</dbReference>
<protein>
    <submittedName>
        <fullName evidence="1">Alpha/beta hydrolase</fullName>
    </submittedName>
</protein>
<comment type="caution">
    <text evidence="1">The sequence shown here is derived from an EMBL/GenBank/DDBJ whole genome shotgun (WGS) entry which is preliminary data.</text>
</comment>
<name>A0ABP8GYR7_9BURK</name>
<dbReference type="Proteomes" id="UP001501671">
    <property type="component" value="Unassembled WGS sequence"/>
</dbReference>
<reference evidence="2" key="1">
    <citation type="journal article" date="2019" name="Int. J. Syst. Evol. Microbiol.">
        <title>The Global Catalogue of Microorganisms (GCM) 10K type strain sequencing project: providing services to taxonomists for standard genome sequencing and annotation.</title>
        <authorList>
            <consortium name="The Broad Institute Genomics Platform"/>
            <consortium name="The Broad Institute Genome Sequencing Center for Infectious Disease"/>
            <person name="Wu L."/>
            <person name="Ma J."/>
        </authorList>
    </citation>
    <scope>NUCLEOTIDE SEQUENCE [LARGE SCALE GENOMIC DNA]</scope>
    <source>
        <strain evidence="2">JCM 17666</strain>
    </source>
</reference>
<organism evidence="1 2">
    <name type="scientific">Pigmentiphaga soli</name>
    <dbReference type="NCBI Taxonomy" id="1007095"/>
    <lineage>
        <taxon>Bacteria</taxon>
        <taxon>Pseudomonadati</taxon>
        <taxon>Pseudomonadota</taxon>
        <taxon>Betaproteobacteria</taxon>
        <taxon>Burkholderiales</taxon>
        <taxon>Alcaligenaceae</taxon>
        <taxon>Pigmentiphaga</taxon>
    </lineage>
</organism>
<dbReference type="GO" id="GO:0016787">
    <property type="term" value="F:hydrolase activity"/>
    <property type="evidence" value="ECO:0007669"/>
    <property type="project" value="UniProtKB-KW"/>
</dbReference>
<gene>
    <name evidence="1" type="ORF">GCM10023144_20660</name>
</gene>
<dbReference type="Pfam" id="PF06821">
    <property type="entry name" value="Ser_hydrolase"/>
    <property type="match status" value="1"/>
</dbReference>
<accession>A0ABP8GYR7</accession>
<keyword evidence="2" id="KW-1185">Reference proteome</keyword>
<evidence type="ECO:0000313" key="1">
    <source>
        <dbReference type="EMBL" id="GAA4331702.1"/>
    </source>
</evidence>
<dbReference type="EMBL" id="BAABFO010000008">
    <property type="protein sequence ID" value="GAA4331702.1"/>
    <property type="molecule type" value="Genomic_DNA"/>
</dbReference>
<dbReference type="InterPro" id="IPR010662">
    <property type="entry name" value="RBBP9/YdeN"/>
</dbReference>
<keyword evidence="1" id="KW-0378">Hydrolase</keyword>
<evidence type="ECO:0000313" key="2">
    <source>
        <dbReference type="Proteomes" id="UP001501671"/>
    </source>
</evidence>
<dbReference type="RefSeq" id="WP_345249014.1">
    <property type="nucleotide sequence ID" value="NZ_BAABFO010000008.1"/>
</dbReference>